<dbReference type="Proteomes" id="UP000054630">
    <property type="component" value="Unassembled WGS sequence"/>
</dbReference>
<feature type="region of interest" description="Disordered" evidence="1">
    <location>
        <begin position="18"/>
        <end position="78"/>
    </location>
</feature>
<evidence type="ECO:0000256" key="1">
    <source>
        <dbReference type="SAM" id="MobiDB-lite"/>
    </source>
</evidence>
<evidence type="ECO:0000313" key="2">
    <source>
        <dbReference type="EMBL" id="KRX22239.1"/>
    </source>
</evidence>
<dbReference type="OrthoDB" id="8195947at2759"/>
<proteinExistence type="predicted"/>
<sequence>MWEGPLPAELRSFRSLSRVSRASIRRKSRSSVAAPPSPTGKFGESSSPGHNVDLGRKRSASTATSDAPEHNNDHIQHIDDIEDVPYPAYVTTALRCLDQRTPIRYWCLRIVNNSYPFI</sequence>
<dbReference type="AlphaFoldDB" id="A0A0V0S6G9"/>
<protein>
    <submittedName>
        <fullName evidence="2">Uncharacterized protein</fullName>
    </submittedName>
</protein>
<name>A0A0V0S6G9_9BILA</name>
<gene>
    <name evidence="2" type="ORF">T07_3845</name>
</gene>
<accession>A0A0V0S6G9</accession>
<keyword evidence="3" id="KW-1185">Reference proteome</keyword>
<reference evidence="2 3" key="1">
    <citation type="submission" date="2015-01" db="EMBL/GenBank/DDBJ databases">
        <title>Evolution of Trichinella species and genotypes.</title>
        <authorList>
            <person name="Korhonen P.K."/>
            <person name="Edoardo P."/>
            <person name="Giuseppe L.R."/>
            <person name="Gasser R.B."/>
        </authorList>
    </citation>
    <scope>NUCLEOTIDE SEQUENCE [LARGE SCALE GENOMIC DNA]</scope>
    <source>
        <strain evidence="2">ISS37</strain>
    </source>
</reference>
<organism evidence="2 3">
    <name type="scientific">Trichinella nelsoni</name>
    <dbReference type="NCBI Taxonomy" id="6336"/>
    <lineage>
        <taxon>Eukaryota</taxon>
        <taxon>Metazoa</taxon>
        <taxon>Ecdysozoa</taxon>
        <taxon>Nematoda</taxon>
        <taxon>Enoplea</taxon>
        <taxon>Dorylaimia</taxon>
        <taxon>Trichinellida</taxon>
        <taxon>Trichinellidae</taxon>
        <taxon>Trichinella</taxon>
    </lineage>
</organism>
<feature type="compositionally biased region" description="Basic and acidic residues" evidence="1">
    <location>
        <begin position="67"/>
        <end position="78"/>
    </location>
</feature>
<comment type="caution">
    <text evidence="2">The sequence shown here is derived from an EMBL/GenBank/DDBJ whole genome shotgun (WGS) entry which is preliminary data.</text>
</comment>
<evidence type="ECO:0000313" key="3">
    <source>
        <dbReference type="Proteomes" id="UP000054630"/>
    </source>
</evidence>
<dbReference type="STRING" id="6336.A0A0V0S6G9"/>
<dbReference type="EMBL" id="JYDL01000033">
    <property type="protein sequence ID" value="KRX22239.1"/>
    <property type="molecule type" value="Genomic_DNA"/>
</dbReference>